<evidence type="ECO:0000256" key="4">
    <source>
        <dbReference type="ARBA" id="ARBA00023235"/>
    </source>
</evidence>
<keyword evidence="9" id="KW-1185">Reference proteome</keyword>
<evidence type="ECO:0000256" key="3">
    <source>
        <dbReference type="ARBA" id="ARBA00023110"/>
    </source>
</evidence>
<dbReference type="RefSeq" id="WP_189043839.1">
    <property type="nucleotide sequence ID" value="NZ_BMNB01000010.1"/>
</dbReference>
<feature type="domain" description="PPIase FKBP-type" evidence="7">
    <location>
        <begin position="36"/>
        <end position="125"/>
    </location>
</feature>
<evidence type="ECO:0000259" key="7">
    <source>
        <dbReference type="PROSITE" id="PS50059"/>
    </source>
</evidence>
<dbReference type="EMBL" id="BMNB01000010">
    <property type="protein sequence ID" value="GGM39665.1"/>
    <property type="molecule type" value="Genomic_DNA"/>
</dbReference>
<evidence type="ECO:0000256" key="2">
    <source>
        <dbReference type="ARBA" id="ARBA00006577"/>
    </source>
</evidence>
<dbReference type="PANTHER" id="PTHR43811">
    <property type="entry name" value="FKBP-TYPE PEPTIDYL-PROLYL CIS-TRANS ISOMERASE FKPA"/>
    <property type="match status" value="1"/>
</dbReference>
<dbReference type="Gene3D" id="3.10.50.40">
    <property type="match status" value="1"/>
</dbReference>
<dbReference type="PROSITE" id="PS50059">
    <property type="entry name" value="FKBP_PPIASE"/>
    <property type="match status" value="1"/>
</dbReference>
<dbReference type="PANTHER" id="PTHR43811:SF19">
    <property type="entry name" value="39 KDA FK506-BINDING NUCLEAR PROTEIN"/>
    <property type="match status" value="1"/>
</dbReference>
<comment type="caution">
    <text evidence="8">The sequence shown here is derived from an EMBL/GenBank/DDBJ whole genome shotgun (WGS) entry which is preliminary data.</text>
</comment>
<organism evidence="8 9">
    <name type="scientific">Micromonospora sonchi</name>
    <dbReference type="NCBI Taxonomy" id="1763543"/>
    <lineage>
        <taxon>Bacteria</taxon>
        <taxon>Bacillati</taxon>
        <taxon>Actinomycetota</taxon>
        <taxon>Actinomycetes</taxon>
        <taxon>Micromonosporales</taxon>
        <taxon>Micromonosporaceae</taxon>
        <taxon>Micromonospora</taxon>
    </lineage>
</organism>
<evidence type="ECO:0000256" key="6">
    <source>
        <dbReference type="RuleBase" id="RU003915"/>
    </source>
</evidence>
<comment type="catalytic activity">
    <reaction evidence="1 5 6">
        <text>[protein]-peptidylproline (omega=180) = [protein]-peptidylproline (omega=0)</text>
        <dbReference type="Rhea" id="RHEA:16237"/>
        <dbReference type="Rhea" id="RHEA-COMP:10747"/>
        <dbReference type="Rhea" id="RHEA-COMP:10748"/>
        <dbReference type="ChEBI" id="CHEBI:83833"/>
        <dbReference type="ChEBI" id="CHEBI:83834"/>
        <dbReference type="EC" id="5.2.1.8"/>
    </reaction>
</comment>
<dbReference type="InterPro" id="IPR001179">
    <property type="entry name" value="PPIase_FKBP_dom"/>
</dbReference>
<keyword evidence="3 5" id="KW-0697">Rotamase</keyword>
<dbReference type="EC" id="5.2.1.8" evidence="6"/>
<evidence type="ECO:0000313" key="9">
    <source>
        <dbReference type="Proteomes" id="UP000608890"/>
    </source>
</evidence>
<dbReference type="Pfam" id="PF00254">
    <property type="entry name" value="FKBP_C"/>
    <property type="match status" value="1"/>
</dbReference>
<sequence>MNQASKPEIGPIEGAPPADLVIEDITVGEGAEAQPGQVARVHYVGVSHSTGAEFDASWNRGQAFEFPLGGGRVIAGWDQGVVGMRVGGRRRLTIPPHLGYGSRGAGGLIKPNETLVFVVDLLDLR</sequence>
<reference evidence="8" key="2">
    <citation type="submission" date="2020-09" db="EMBL/GenBank/DDBJ databases">
        <authorList>
            <person name="Sun Q."/>
            <person name="Zhou Y."/>
        </authorList>
    </citation>
    <scope>NUCLEOTIDE SEQUENCE</scope>
    <source>
        <strain evidence="8">CGMCC 4.7312</strain>
    </source>
</reference>
<comment type="similarity">
    <text evidence="2 6">Belongs to the FKBP-type PPIase family.</text>
</comment>
<dbReference type="FunFam" id="3.10.50.40:FF:000006">
    <property type="entry name" value="Peptidyl-prolyl cis-trans isomerase"/>
    <property type="match status" value="1"/>
</dbReference>
<evidence type="ECO:0000256" key="1">
    <source>
        <dbReference type="ARBA" id="ARBA00000971"/>
    </source>
</evidence>
<protein>
    <recommendedName>
        <fullName evidence="6">Peptidyl-prolyl cis-trans isomerase</fullName>
        <ecNumber evidence="6">5.2.1.8</ecNumber>
    </recommendedName>
</protein>
<dbReference type="InterPro" id="IPR046357">
    <property type="entry name" value="PPIase_dom_sf"/>
</dbReference>
<dbReference type="SUPFAM" id="SSF54534">
    <property type="entry name" value="FKBP-like"/>
    <property type="match status" value="1"/>
</dbReference>
<evidence type="ECO:0000256" key="5">
    <source>
        <dbReference type="PROSITE-ProRule" id="PRU00277"/>
    </source>
</evidence>
<evidence type="ECO:0000313" key="8">
    <source>
        <dbReference type="EMBL" id="GGM39665.1"/>
    </source>
</evidence>
<name>A0A917WWN4_9ACTN</name>
<proteinExistence type="inferred from homology"/>
<accession>A0A917WWN4</accession>
<dbReference type="AlphaFoldDB" id="A0A917WWN4"/>
<keyword evidence="4 5" id="KW-0413">Isomerase</keyword>
<dbReference type="GO" id="GO:0003755">
    <property type="term" value="F:peptidyl-prolyl cis-trans isomerase activity"/>
    <property type="evidence" value="ECO:0007669"/>
    <property type="project" value="UniProtKB-UniRule"/>
</dbReference>
<dbReference type="Proteomes" id="UP000608890">
    <property type="component" value="Unassembled WGS sequence"/>
</dbReference>
<reference evidence="8" key="1">
    <citation type="journal article" date="2014" name="Int. J. Syst. Evol. Microbiol.">
        <title>Complete genome sequence of Corynebacterium casei LMG S-19264T (=DSM 44701T), isolated from a smear-ripened cheese.</title>
        <authorList>
            <consortium name="US DOE Joint Genome Institute (JGI-PGF)"/>
            <person name="Walter F."/>
            <person name="Albersmeier A."/>
            <person name="Kalinowski J."/>
            <person name="Ruckert C."/>
        </authorList>
    </citation>
    <scope>NUCLEOTIDE SEQUENCE</scope>
    <source>
        <strain evidence="8">CGMCC 4.7312</strain>
    </source>
</reference>
<gene>
    <name evidence="8" type="ORF">GCM10011608_25540</name>
</gene>